<dbReference type="OrthoDB" id="9815923at2"/>
<protein>
    <submittedName>
        <fullName evidence="2">Tetratricopeptide repeat-containing protein</fullName>
    </submittedName>
</protein>
<evidence type="ECO:0000313" key="3">
    <source>
        <dbReference type="Proteomes" id="UP000184038"/>
    </source>
</evidence>
<dbReference type="SUPFAM" id="SSF48452">
    <property type="entry name" value="TPR-like"/>
    <property type="match status" value="1"/>
</dbReference>
<dbReference type="RefSeq" id="WP_073288408.1">
    <property type="nucleotide sequence ID" value="NZ_FRCP01000013.1"/>
</dbReference>
<accession>A0A1M7KB45</accession>
<evidence type="ECO:0000313" key="2">
    <source>
        <dbReference type="EMBL" id="SHM62223.1"/>
    </source>
</evidence>
<dbReference type="Gene3D" id="1.25.40.10">
    <property type="entry name" value="Tetratricopeptide repeat domain"/>
    <property type="match status" value="2"/>
</dbReference>
<dbReference type="CDD" id="cd02511">
    <property type="entry name" value="Beta4Glucosyltransferase"/>
    <property type="match status" value="1"/>
</dbReference>
<dbReference type="AlphaFoldDB" id="A0A1M7KB45"/>
<dbReference type="EMBL" id="FRCP01000013">
    <property type="protein sequence ID" value="SHM62223.1"/>
    <property type="molecule type" value="Genomic_DNA"/>
</dbReference>
<dbReference type="PANTHER" id="PTHR43630">
    <property type="entry name" value="POLY-BETA-1,6-N-ACETYL-D-GLUCOSAMINE SYNTHASE"/>
    <property type="match status" value="1"/>
</dbReference>
<dbReference type="SUPFAM" id="SSF53448">
    <property type="entry name" value="Nucleotide-diphospho-sugar transferases"/>
    <property type="match status" value="1"/>
</dbReference>
<keyword evidence="3" id="KW-1185">Reference proteome</keyword>
<dbReference type="InterPro" id="IPR001173">
    <property type="entry name" value="Glyco_trans_2-like"/>
</dbReference>
<name>A0A1M7KB45_9FIRM</name>
<organism evidence="2 3">
    <name type="scientific">Anaerosporobacter mobilis DSM 15930</name>
    <dbReference type="NCBI Taxonomy" id="1120996"/>
    <lineage>
        <taxon>Bacteria</taxon>
        <taxon>Bacillati</taxon>
        <taxon>Bacillota</taxon>
        <taxon>Clostridia</taxon>
        <taxon>Lachnospirales</taxon>
        <taxon>Lachnospiraceae</taxon>
        <taxon>Anaerosporobacter</taxon>
    </lineage>
</organism>
<evidence type="ECO:0000259" key="1">
    <source>
        <dbReference type="Pfam" id="PF00535"/>
    </source>
</evidence>
<feature type="domain" description="Glycosyltransferase 2-like" evidence="1">
    <location>
        <begin position="5"/>
        <end position="123"/>
    </location>
</feature>
<dbReference type="InterPro" id="IPR029044">
    <property type="entry name" value="Nucleotide-diphossugar_trans"/>
</dbReference>
<dbReference type="InterPro" id="IPR011990">
    <property type="entry name" value="TPR-like_helical_dom_sf"/>
</dbReference>
<dbReference type="PANTHER" id="PTHR43630:SF2">
    <property type="entry name" value="GLYCOSYLTRANSFERASE"/>
    <property type="match status" value="1"/>
</dbReference>
<proteinExistence type="predicted"/>
<dbReference type="SMART" id="SM00028">
    <property type="entry name" value="TPR"/>
    <property type="match status" value="2"/>
</dbReference>
<gene>
    <name evidence="2" type="ORF">SAMN02746066_02630</name>
</gene>
<dbReference type="Gene3D" id="3.90.550.10">
    <property type="entry name" value="Spore Coat Polysaccharide Biosynthesis Protein SpsA, Chain A"/>
    <property type="match status" value="1"/>
</dbReference>
<dbReference type="Pfam" id="PF00535">
    <property type="entry name" value="Glycos_transf_2"/>
    <property type="match status" value="1"/>
</dbReference>
<dbReference type="STRING" id="1120996.SAMN02746066_02630"/>
<dbReference type="InterPro" id="IPR019734">
    <property type="entry name" value="TPR_rpt"/>
</dbReference>
<reference evidence="2 3" key="1">
    <citation type="submission" date="2016-11" db="EMBL/GenBank/DDBJ databases">
        <authorList>
            <person name="Jaros S."/>
            <person name="Januszkiewicz K."/>
            <person name="Wedrychowicz H."/>
        </authorList>
    </citation>
    <scope>NUCLEOTIDE SEQUENCE [LARGE SCALE GENOMIC DNA]</scope>
    <source>
        <strain evidence="2 3">DSM 15930</strain>
    </source>
</reference>
<sequence>MVTVSLCLIVKNEADKLDNCLKSVAEAVDEIIIVDTGSIDETKEIARRYTDKVYDFTWCDDFSAARNESFRHATKDYILWLDADDILKPEDCTKLQNLKESLPEQIDAVYFSYNYAFDDTGKPALTFMRERLVKRSTNPKWLGFIHEYIDIHGNTLESDIVVTHTRVHGNADRNLNIYKKKIAEGVELNARDQYYYGKELYYHGKFEEAIEVLEKFVTLPVWIEDELDANNRLAECYIWKKEYRKARGFIYNNLERTIPRAESLYQLAKAFQQEGRYEDAAYWYETILQKEKPTNVAGFLYDEYWTWKPHIELCVCYYYLGKINKAIEQNEMAAKYVPNNDAVLYNKQFFHDIKKDSNKN</sequence>
<dbReference type="Proteomes" id="UP000184038">
    <property type="component" value="Unassembled WGS sequence"/>
</dbReference>